<dbReference type="GO" id="GO:0051298">
    <property type="term" value="P:centrosome duplication"/>
    <property type="evidence" value="ECO:0007669"/>
    <property type="project" value="TreeGrafter"/>
</dbReference>
<feature type="region of interest" description="Disordered" evidence="1">
    <location>
        <begin position="490"/>
        <end position="516"/>
    </location>
</feature>
<dbReference type="Pfam" id="PF03399">
    <property type="entry name" value="SAC3_GANP"/>
    <property type="match status" value="1"/>
</dbReference>
<feature type="compositionally biased region" description="Basic and acidic residues" evidence="1">
    <location>
        <begin position="490"/>
        <end position="512"/>
    </location>
</feature>
<dbReference type="GO" id="GO:0005813">
    <property type="term" value="C:centrosome"/>
    <property type="evidence" value="ECO:0007669"/>
    <property type="project" value="TreeGrafter"/>
</dbReference>
<proteinExistence type="predicted"/>
<dbReference type="InterPro" id="IPR005062">
    <property type="entry name" value="SAC3/GANP/THP3_conserved"/>
</dbReference>
<name>A0A0G4H4F4_9ALVE</name>
<evidence type="ECO:0000313" key="3">
    <source>
        <dbReference type="EMBL" id="CEM38644.1"/>
    </source>
</evidence>
<feature type="region of interest" description="Disordered" evidence="1">
    <location>
        <begin position="157"/>
        <end position="185"/>
    </location>
</feature>
<gene>
    <name evidence="3" type="ORF">Cvel_24663</name>
</gene>
<dbReference type="InterPro" id="IPR045107">
    <property type="entry name" value="SAC3/GANP/THP3"/>
</dbReference>
<organism evidence="3">
    <name type="scientific">Chromera velia CCMP2878</name>
    <dbReference type="NCBI Taxonomy" id="1169474"/>
    <lineage>
        <taxon>Eukaryota</taxon>
        <taxon>Sar</taxon>
        <taxon>Alveolata</taxon>
        <taxon>Colpodellida</taxon>
        <taxon>Chromeraceae</taxon>
        <taxon>Chromera</taxon>
    </lineage>
</organism>
<protein>
    <recommendedName>
        <fullName evidence="2">SAC3/GANP/THP3 conserved domain-containing protein</fullName>
    </recommendedName>
</protein>
<evidence type="ECO:0000259" key="2">
    <source>
        <dbReference type="Pfam" id="PF03399"/>
    </source>
</evidence>
<feature type="non-terminal residue" evidence="3">
    <location>
        <position position="667"/>
    </location>
</feature>
<dbReference type="Gene3D" id="1.25.40.990">
    <property type="match status" value="1"/>
</dbReference>
<feature type="region of interest" description="Disordered" evidence="1">
    <location>
        <begin position="14"/>
        <end position="42"/>
    </location>
</feature>
<dbReference type="PANTHER" id="PTHR12436:SF38">
    <property type="entry name" value="SAC3 DOMAIN-CONTAINING PROTEIN 1"/>
    <property type="match status" value="1"/>
</dbReference>
<evidence type="ECO:0000256" key="1">
    <source>
        <dbReference type="SAM" id="MobiDB-lite"/>
    </source>
</evidence>
<sequence>MPLLGVCETFCPQEEREQRERSGRLHWTEKTKEGRADPEKTVKEYVRSGVGGGEQGPEKIRPPSVLLKCTLYLVDDLFLTALRGSSPSSEAETDIQRLEACALLLPFVCDRLRAVRQDLKRQQPVQQIDARRDALRVIQTSVAFLLVAEALLRWSPRDPPASPSRSRQLTGEKDPLTQGGGGQEWSCKDTPFFWDPTAGRKQLCSLLSDWKEIILQSPPSCVHHLSVSSLDFFWALYVLFWSGGLVGSPGLLPCLADAYSRVSASLRFSMEEPTKKRESGQGEGEDRGHSSCFWTLLPLFSRARHAALAAQAGNWIRSVRLVSSLPFLLRVASLGLLNSSRMRAVKTIRYAGGLVPPGRRISVGSMHRLLFTDSLEDTAALLRLSGMDILEAGEEEGGLASAKCVLIRGRAEESAIHPAVRLRGAPWRQVLGSLPCLFLKSDGLLEQKEKEEKLLKGVRTATPPPSALLAALLAATCLSPHAPVLCETSKAPKEAHATRVKDQKGQEGKADDSIEEDPDIIPSRVLTRTEALRICLRAAQRLRQVVQGVASGIDEMRSTRQKPLDTPWMWNVCASVCKEAEADKRKWNKEKESAAESALSMWRASLSSEVPLAFRDLVEAELRGQADPRNSSGGGEGRCGRRQSLLSSRDGTVESWVVLDEEENDEG</sequence>
<dbReference type="GO" id="GO:0005819">
    <property type="term" value="C:spindle"/>
    <property type="evidence" value="ECO:0007669"/>
    <property type="project" value="TreeGrafter"/>
</dbReference>
<dbReference type="PANTHER" id="PTHR12436">
    <property type="entry name" value="80 KDA MCM3-ASSOCIATED PROTEIN"/>
    <property type="match status" value="1"/>
</dbReference>
<reference evidence="3" key="1">
    <citation type="submission" date="2014-11" db="EMBL/GenBank/DDBJ databases">
        <authorList>
            <person name="Otto D Thomas"/>
            <person name="Naeem Raeece"/>
        </authorList>
    </citation>
    <scope>NUCLEOTIDE SEQUENCE</scope>
</reference>
<dbReference type="EMBL" id="CDMZ01001873">
    <property type="protein sequence ID" value="CEM38644.1"/>
    <property type="molecule type" value="Genomic_DNA"/>
</dbReference>
<dbReference type="VEuPathDB" id="CryptoDB:Cvel_24663"/>
<feature type="domain" description="SAC3/GANP/THP3 conserved" evidence="2">
    <location>
        <begin position="10"/>
        <end position="156"/>
    </location>
</feature>
<dbReference type="GO" id="GO:0005634">
    <property type="term" value="C:nucleus"/>
    <property type="evidence" value="ECO:0007669"/>
    <property type="project" value="TreeGrafter"/>
</dbReference>
<dbReference type="GO" id="GO:0051225">
    <property type="term" value="P:spindle assembly"/>
    <property type="evidence" value="ECO:0007669"/>
    <property type="project" value="TreeGrafter"/>
</dbReference>
<feature type="region of interest" description="Disordered" evidence="1">
    <location>
        <begin position="623"/>
        <end position="667"/>
    </location>
</feature>
<accession>A0A0G4H4F4</accession>
<dbReference type="AlphaFoldDB" id="A0A0G4H4F4"/>